<evidence type="ECO:0000256" key="1">
    <source>
        <dbReference type="SAM" id="MobiDB-lite"/>
    </source>
</evidence>
<organism evidence="2 3">
    <name type="scientific">Oidiodendron maius (strain Zn)</name>
    <dbReference type="NCBI Taxonomy" id="913774"/>
    <lineage>
        <taxon>Eukaryota</taxon>
        <taxon>Fungi</taxon>
        <taxon>Dikarya</taxon>
        <taxon>Ascomycota</taxon>
        <taxon>Pezizomycotina</taxon>
        <taxon>Leotiomycetes</taxon>
        <taxon>Leotiomycetes incertae sedis</taxon>
        <taxon>Myxotrichaceae</taxon>
        <taxon>Oidiodendron</taxon>
    </lineage>
</organism>
<reference evidence="2 3" key="1">
    <citation type="submission" date="2014-04" db="EMBL/GenBank/DDBJ databases">
        <authorList>
            <consortium name="DOE Joint Genome Institute"/>
            <person name="Kuo A."/>
            <person name="Martino E."/>
            <person name="Perotto S."/>
            <person name="Kohler A."/>
            <person name="Nagy L.G."/>
            <person name="Floudas D."/>
            <person name="Copeland A."/>
            <person name="Barry K.W."/>
            <person name="Cichocki N."/>
            <person name="Veneault-Fourrey C."/>
            <person name="LaButti K."/>
            <person name="Lindquist E.A."/>
            <person name="Lipzen A."/>
            <person name="Lundell T."/>
            <person name="Morin E."/>
            <person name="Murat C."/>
            <person name="Sun H."/>
            <person name="Tunlid A."/>
            <person name="Henrissat B."/>
            <person name="Grigoriev I.V."/>
            <person name="Hibbett D.S."/>
            <person name="Martin F."/>
            <person name="Nordberg H.P."/>
            <person name="Cantor M.N."/>
            <person name="Hua S.X."/>
        </authorList>
    </citation>
    <scope>NUCLEOTIDE SEQUENCE [LARGE SCALE GENOMIC DNA]</scope>
    <source>
        <strain evidence="2 3">Zn</strain>
    </source>
</reference>
<accession>A0A0C3CR53</accession>
<dbReference type="EMBL" id="KN832876">
    <property type="protein sequence ID" value="KIN01504.1"/>
    <property type="molecule type" value="Genomic_DNA"/>
</dbReference>
<dbReference type="AlphaFoldDB" id="A0A0C3CR53"/>
<evidence type="ECO:0000313" key="2">
    <source>
        <dbReference type="EMBL" id="KIN01504.1"/>
    </source>
</evidence>
<protein>
    <submittedName>
        <fullName evidence="2">Uncharacterized protein</fullName>
    </submittedName>
</protein>
<reference evidence="3" key="2">
    <citation type="submission" date="2015-01" db="EMBL/GenBank/DDBJ databases">
        <title>Evolutionary Origins and Diversification of the Mycorrhizal Mutualists.</title>
        <authorList>
            <consortium name="DOE Joint Genome Institute"/>
            <consortium name="Mycorrhizal Genomics Consortium"/>
            <person name="Kohler A."/>
            <person name="Kuo A."/>
            <person name="Nagy L.G."/>
            <person name="Floudas D."/>
            <person name="Copeland A."/>
            <person name="Barry K.W."/>
            <person name="Cichocki N."/>
            <person name="Veneault-Fourrey C."/>
            <person name="LaButti K."/>
            <person name="Lindquist E.A."/>
            <person name="Lipzen A."/>
            <person name="Lundell T."/>
            <person name="Morin E."/>
            <person name="Murat C."/>
            <person name="Riley R."/>
            <person name="Ohm R."/>
            <person name="Sun H."/>
            <person name="Tunlid A."/>
            <person name="Henrissat B."/>
            <person name="Grigoriev I.V."/>
            <person name="Hibbett D.S."/>
            <person name="Martin F."/>
        </authorList>
    </citation>
    <scope>NUCLEOTIDE SEQUENCE [LARGE SCALE GENOMIC DNA]</scope>
    <source>
        <strain evidence="3">Zn</strain>
    </source>
</reference>
<dbReference type="HOGENOM" id="CLU_2997051_0_0_1"/>
<proteinExistence type="predicted"/>
<dbReference type="InParanoid" id="A0A0C3CR53"/>
<evidence type="ECO:0000313" key="3">
    <source>
        <dbReference type="Proteomes" id="UP000054321"/>
    </source>
</evidence>
<sequence length="57" mass="6097">MSTINPDNTRQESKSPEGNGNLHAMQIPVGPISALPAAQFTNPVTDVFHAPLPFQDP</sequence>
<dbReference type="Proteomes" id="UP000054321">
    <property type="component" value="Unassembled WGS sequence"/>
</dbReference>
<feature type="region of interest" description="Disordered" evidence="1">
    <location>
        <begin position="1"/>
        <end position="26"/>
    </location>
</feature>
<gene>
    <name evidence="2" type="ORF">OIDMADRAFT_19314</name>
</gene>
<name>A0A0C3CR53_OIDMZ</name>
<keyword evidence="3" id="KW-1185">Reference proteome</keyword>